<feature type="transmembrane region" description="Helical" evidence="12">
    <location>
        <begin position="893"/>
        <end position="917"/>
    </location>
</feature>
<dbReference type="InterPro" id="IPR027417">
    <property type="entry name" value="P-loop_NTPase"/>
</dbReference>
<evidence type="ECO:0000256" key="11">
    <source>
        <dbReference type="ARBA" id="ARBA00050894"/>
    </source>
</evidence>
<comment type="catalytic activity">
    <reaction evidence="11">
        <text>cholesterol(in) + ATP + H2O = cholesterol(out) + ADP + phosphate + H(+)</text>
        <dbReference type="Rhea" id="RHEA:39051"/>
        <dbReference type="ChEBI" id="CHEBI:15377"/>
        <dbReference type="ChEBI" id="CHEBI:15378"/>
        <dbReference type="ChEBI" id="CHEBI:16113"/>
        <dbReference type="ChEBI" id="CHEBI:30616"/>
        <dbReference type="ChEBI" id="CHEBI:43474"/>
        <dbReference type="ChEBI" id="CHEBI:456216"/>
    </reaction>
    <physiologicalReaction direction="left-to-right" evidence="11">
        <dbReference type="Rhea" id="RHEA:39052"/>
    </physiologicalReaction>
</comment>
<evidence type="ECO:0000256" key="3">
    <source>
        <dbReference type="ARBA" id="ARBA00022692"/>
    </source>
</evidence>
<organism evidence="14 15">
    <name type="scientific">Monodelphis domestica</name>
    <name type="common">Gray short-tailed opossum</name>
    <dbReference type="NCBI Taxonomy" id="13616"/>
    <lineage>
        <taxon>Eukaryota</taxon>
        <taxon>Metazoa</taxon>
        <taxon>Chordata</taxon>
        <taxon>Craniata</taxon>
        <taxon>Vertebrata</taxon>
        <taxon>Euteleostomi</taxon>
        <taxon>Mammalia</taxon>
        <taxon>Metatheria</taxon>
        <taxon>Didelphimorphia</taxon>
        <taxon>Didelphidae</taxon>
        <taxon>Monodelphis</taxon>
    </lineage>
</organism>
<feature type="transmembrane region" description="Helical" evidence="12">
    <location>
        <begin position="270"/>
        <end position="289"/>
    </location>
</feature>
<dbReference type="GO" id="GO:0005737">
    <property type="term" value="C:cytoplasm"/>
    <property type="evidence" value="ECO:0007669"/>
    <property type="project" value="UniProtKB-ARBA"/>
</dbReference>
<dbReference type="GO" id="GO:0016020">
    <property type="term" value="C:membrane"/>
    <property type="evidence" value="ECO:0007669"/>
    <property type="project" value="InterPro"/>
</dbReference>
<dbReference type="PROSITE" id="PS00211">
    <property type="entry name" value="ABC_TRANSPORTER_1"/>
    <property type="match status" value="1"/>
</dbReference>
<feature type="transmembrane region" description="Helical" evidence="12">
    <location>
        <begin position="769"/>
        <end position="791"/>
    </location>
</feature>
<feature type="transmembrane region" description="Helical" evidence="12">
    <location>
        <begin position="130"/>
        <end position="150"/>
    </location>
</feature>
<evidence type="ECO:0000256" key="5">
    <source>
        <dbReference type="ARBA" id="ARBA00022741"/>
    </source>
</evidence>
<feature type="transmembrane region" description="Helical" evidence="12">
    <location>
        <begin position="212"/>
        <end position="235"/>
    </location>
</feature>
<dbReference type="FunFam" id="3.40.50.300:FF:000465">
    <property type="entry name" value="ATP-binding cassette, sub-family A (ABC1), member 3"/>
    <property type="match status" value="1"/>
</dbReference>
<reference evidence="14" key="3">
    <citation type="submission" date="2025-09" db="UniProtKB">
        <authorList>
            <consortium name="Ensembl"/>
        </authorList>
    </citation>
    <scope>IDENTIFICATION</scope>
</reference>
<dbReference type="GO" id="GO:0005524">
    <property type="term" value="F:ATP binding"/>
    <property type="evidence" value="ECO:0007669"/>
    <property type="project" value="UniProtKB-KW"/>
</dbReference>
<dbReference type="InterPro" id="IPR026082">
    <property type="entry name" value="ABCA"/>
</dbReference>
<dbReference type="GO" id="GO:0005319">
    <property type="term" value="F:lipid transporter activity"/>
    <property type="evidence" value="ECO:0000318"/>
    <property type="project" value="GO_Central"/>
</dbReference>
<evidence type="ECO:0000256" key="12">
    <source>
        <dbReference type="SAM" id="Phobius"/>
    </source>
</evidence>
<dbReference type="SUPFAM" id="SSF52540">
    <property type="entry name" value="P-loop containing nucleoside triphosphate hydrolases"/>
    <property type="match status" value="2"/>
</dbReference>
<dbReference type="FunFam" id="3.40.50.300:FF:000327">
    <property type="entry name" value="ATP-binding cassette sub-family A member 3"/>
    <property type="match status" value="1"/>
</dbReference>
<dbReference type="Proteomes" id="UP000002280">
    <property type="component" value="Chromosome 6"/>
</dbReference>
<dbReference type="InterPro" id="IPR003593">
    <property type="entry name" value="AAA+_ATPase"/>
</dbReference>
<dbReference type="OMA" id="QIMGICP"/>
<feature type="transmembrane region" description="Helical" evidence="12">
    <location>
        <begin position="733"/>
        <end position="757"/>
    </location>
</feature>
<feature type="transmembrane region" description="Helical" evidence="12">
    <location>
        <begin position="170"/>
        <end position="196"/>
    </location>
</feature>
<keyword evidence="2" id="KW-0813">Transport</keyword>
<evidence type="ECO:0000256" key="6">
    <source>
        <dbReference type="ARBA" id="ARBA00022840"/>
    </source>
</evidence>
<dbReference type="InterPro" id="IPR003439">
    <property type="entry name" value="ABC_transporter-like_ATP-bd"/>
</dbReference>
<dbReference type="InterPro" id="IPR013525">
    <property type="entry name" value="ABC2_TM"/>
</dbReference>
<name>F6Z4D2_MONDO</name>
<evidence type="ECO:0000256" key="7">
    <source>
        <dbReference type="ARBA" id="ARBA00022989"/>
    </source>
</evidence>
<dbReference type="GeneTree" id="ENSGT00940000155289"/>
<feature type="transmembrane region" description="Helical" evidence="12">
    <location>
        <begin position="44"/>
        <end position="60"/>
    </location>
</feature>
<comment type="subcellular location">
    <subcellularLocation>
        <location evidence="1">Endomembrane system</location>
        <topology evidence="1">Multi-pass membrane protein</topology>
    </subcellularLocation>
</comment>
<evidence type="ECO:0000313" key="14">
    <source>
        <dbReference type="Ensembl" id="ENSMODP00000019687.4"/>
    </source>
</evidence>
<accession>F6Z4D2</accession>
<dbReference type="SMART" id="SM00382">
    <property type="entry name" value="AAA"/>
    <property type="match status" value="2"/>
</dbReference>
<keyword evidence="7 12" id="KW-1133">Transmembrane helix</keyword>
<dbReference type="Pfam" id="PF12698">
    <property type="entry name" value="ABC2_membrane_3"/>
    <property type="match status" value="2"/>
</dbReference>
<feature type="transmembrane region" description="Helical" evidence="12">
    <location>
        <begin position="7"/>
        <end position="24"/>
    </location>
</feature>
<evidence type="ECO:0000256" key="4">
    <source>
        <dbReference type="ARBA" id="ARBA00022737"/>
    </source>
</evidence>
<feature type="domain" description="ABC transporter" evidence="13">
    <location>
        <begin position="391"/>
        <end position="624"/>
    </location>
</feature>
<evidence type="ECO:0000259" key="13">
    <source>
        <dbReference type="PROSITE" id="PS50893"/>
    </source>
</evidence>
<sequence length="1255" mass="143168">MLLTPDLYILLVAILFPFASKSLFFEFVLSNLGSPLSVALTLKAMHRLFLFIHMILYRLFSFQDTGITSHLRYFREGFLTIQHAINREIIYSSMNVSMIEQFKKINVILKRFPFPPYVQDPFISVLEGNLSLMIMLSFLCTCIFIIRSVVQEKEKKLKEYMCIMGLSNWLHWTAWFFVYFIILIIIILIMITLFFLKVKDNVAVLTQSDPSLVFLFLTCFAISTISFSFMISVFFSKGDSAAELFLFFSYIHFLYIGYNYSEMSHEMKLVSCLLSNVAMSLGIKFIIFFEARGSGIQWRHVLKISVHDRLNFMEVMVMLLVDSVLYSLVTWYVEATFPGKYGIPQPWNFFMMRSYWLGKPHTYKEEPKDEIYTSPINPYVQDEPLDLTAGVKILNLSKVFRTGNDIKRALKNLTLNMYEGQITVLLGHNGAGKTTTLSILTGLFPPTSGEAWISGYEISEGMVQIRKSLGLCPQHDILFDHMTVDEHLTFYVQIKGSWNADFSDEINNILTVLGLEKKRHTVSQSLSGGMKRKLSIGISLIGGSKVVMMDEPTSGMDPVSRRAMWDLLQQEKSKRTIVLTTHFMDEADLLGDRIAILAKGKLQCCGSSLFLKQKYGAGYHMTIVKKQYCLVEEIERLIYEHIPSASMESNMGAELSFTMPKDNISRYDGSLKDTSVTTMEEVFLWGPKGHFLAITLMFGISFLVSAFAILPISERVIKSKHIQFICGLSKTNYWLSSLLWDLLFFLFCSLLILVTYIQKNHSQATLMMLMLFAWANIPLIYLMSFFFSGIASGCAKLIIINIVLGILPFTFNSIIKEMDQSLKLFSQKTDIVFQLIPNYSLAMAFSSLYYNYEFNRFCRSLKIGMKCKYLILDQNYIPQENIYAWESLGIGKYLTSMAVCGFVYLGLLFCIDTDFLWKMKIYFSKMFEKRKLVSGLVYGHKKKKSVLAVDKVSLAIKKGECFGLLGLNGAGKTTTFKILTGDITITSGDAFINGKSISSKRTEIKKQIGYCPQFDALLGHMTGRQLLIMYARIWGIPEQQIQSYVAEIIFDLLLETQADRLVKDYSGGNKRKLSAGIALLGKPKIIFLDEPSTGMDPVARRLLWNQVTRAREAGKAIIITSHSMEECEALCTRLAIMVNGRFKCLGSPQHLKSKYGSGYTLLAKIKSTTPKERNLAIQEFKIFVQTKFPGSRLKDEHQGMVHYHLPKQNLKWSKVFGILENAKNEYKLDDYSISQVSLEQIFLSFAHLQVSLYDL</sequence>
<evidence type="ECO:0000256" key="10">
    <source>
        <dbReference type="ARBA" id="ARBA00023180"/>
    </source>
</evidence>
<evidence type="ECO:0000256" key="8">
    <source>
        <dbReference type="ARBA" id="ARBA00023055"/>
    </source>
</evidence>
<dbReference type="InParanoid" id="F6Z4D2"/>
<dbReference type="GO" id="GO:0016887">
    <property type="term" value="F:ATP hydrolysis activity"/>
    <property type="evidence" value="ECO:0007669"/>
    <property type="project" value="InterPro"/>
</dbReference>
<dbReference type="AlphaFoldDB" id="F6Z4D2"/>
<feature type="transmembrane region" description="Helical" evidence="12">
    <location>
        <begin position="691"/>
        <end position="713"/>
    </location>
</feature>
<feature type="transmembrane region" description="Helical" evidence="12">
    <location>
        <begin position="241"/>
        <end position="258"/>
    </location>
</feature>
<dbReference type="HOGENOM" id="CLU_000604_19_5_1"/>
<dbReference type="Pfam" id="PF00005">
    <property type="entry name" value="ABC_tran"/>
    <property type="match status" value="2"/>
</dbReference>
<dbReference type="Gene3D" id="3.40.50.300">
    <property type="entry name" value="P-loop containing nucleotide triphosphate hydrolases"/>
    <property type="match status" value="2"/>
</dbReference>
<evidence type="ECO:0000256" key="1">
    <source>
        <dbReference type="ARBA" id="ARBA00004127"/>
    </source>
</evidence>
<dbReference type="GO" id="GO:0012505">
    <property type="term" value="C:endomembrane system"/>
    <property type="evidence" value="ECO:0007669"/>
    <property type="project" value="UniProtKB-SubCell"/>
</dbReference>
<keyword evidence="4" id="KW-0677">Repeat</keyword>
<evidence type="ECO:0000256" key="9">
    <source>
        <dbReference type="ARBA" id="ARBA00023136"/>
    </source>
</evidence>
<keyword evidence="5" id="KW-0547">Nucleotide-binding</keyword>
<feature type="domain" description="ABC transporter" evidence="13">
    <location>
        <begin position="921"/>
        <end position="1164"/>
    </location>
</feature>
<evidence type="ECO:0000313" key="15">
    <source>
        <dbReference type="Proteomes" id="UP000002280"/>
    </source>
</evidence>
<keyword evidence="6" id="KW-0067">ATP-binding</keyword>
<dbReference type="InterPro" id="IPR017871">
    <property type="entry name" value="ABC_transporter-like_CS"/>
</dbReference>
<dbReference type="GO" id="GO:0140359">
    <property type="term" value="F:ABC-type transporter activity"/>
    <property type="evidence" value="ECO:0007669"/>
    <property type="project" value="InterPro"/>
</dbReference>
<keyword evidence="8" id="KW-0445">Lipid transport</keyword>
<keyword evidence="10" id="KW-0325">Glycoprotein</keyword>
<dbReference type="Ensembl" id="ENSMODT00000020041.4">
    <property type="protein sequence ID" value="ENSMODP00000019687.4"/>
    <property type="gene ID" value="ENSMODG00000015781.4"/>
</dbReference>
<dbReference type="InterPro" id="IPR056264">
    <property type="entry name" value="R2_ABCA1-4-like"/>
</dbReference>
<dbReference type="PROSITE" id="PS50893">
    <property type="entry name" value="ABC_TRANSPORTER_2"/>
    <property type="match status" value="2"/>
</dbReference>
<reference evidence="14 15" key="1">
    <citation type="journal article" date="2007" name="Nature">
        <title>Genome of the marsupial Monodelphis domestica reveals innovation in non-coding sequences.</title>
        <authorList>
            <person name="Mikkelsen T.S."/>
            <person name="Wakefield M.J."/>
            <person name="Aken B."/>
            <person name="Amemiya C.T."/>
            <person name="Chang J.L."/>
            <person name="Duke S."/>
            <person name="Garber M."/>
            <person name="Gentles A.J."/>
            <person name="Goodstadt L."/>
            <person name="Heger A."/>
            <person name="Jurka J."/>
            <person name="Kamal M."/>
            <person name="Mauceli E."/>
            <person name="Searle S.M."/>
            <person name="Sharpe T."/>
            <person name="Baker M.L."/>
            <person name="Batzer M.A."/>
            <person name="Benos P.V."/>
            <person name="Belov K."/>
            <person name="Clamp M."/>
            <person name="Cook A."/>
            <person name="Cuff J."/>
            <person name="Das R."/>
            <person name="Davidow L."/>
            <person name="Deakin J.E."/>
            <person name="Fazzari M.J."/>
            <person name="Glass J.L."/>
            <person name="Grabherr M."/>
            <person name="Greally J.M."/>
            <person name="Gu W."/>
            <person name="Hore T.A."/>
            <person name="Huttley G.A."/>
            <person name="Kleber M."/>
            <person name="Jirtle R.L."/>
            <person name="Koina E."/>
            <person name="Lee J.T."/>
            <person name="Mahony S."/>
            <person name="Marra M.A."/>
            <person name="Miller R.D."/>
            <person name="Nicholls R.D."/>
            <person name="Oda M."/>
            <person name="Papenfuss A.T."/>
            <person name="Parra Z.E."/>
            <person name="Pollock D.D."/>
            <person name="Ray D.A."/>
            <person name="Schein J.E."/>
            <person name="Speed T.P."/>
            <person name="Thompson K."/>
            <person name="VandeBerg J.L."/>
            <person name="Wade C.M."/>
            <person name="Walker J.A."/>
            <person name="Waters P.D."/>
            <person name="Webber C."/>
            <person name="Weidman J.R."/>
            <person name="Xie X."/>
            <person name="Zody M.C."/>
            <person name="Baldwin J."/>
            <person name="Abdouelleil A."/>
            <person name="Abdulkadir J."/>
            <person name="Abebe A."/>
            <person name="Abera B."/>
            <person name="Abreu J."/>
            <person name="Acer S.C."/>
            <person name="Aftuck L."/>
            <person name="Alexander A."/>
            <person name="An P."/>
            <person name="Anderson E."/>
            <person name="Anderson S."/>
            <person name="Arachi H."/>
            <person name="Azer M."/>
            <person name="Bachantsang P."/>
            <person name="Barry A."/>
            <person name="Bayul T."/>
            <person name="Berlin A."/>
            <person name="Bessette D."/>
            <person name="Bloom T."/>
            <person name="Bloom T."/>
            <person name="Boguslavskiy L."/>
            <person name="Bonnet C."/>
            <person name="Boukhgalter B."/>
            <person name="Bourzgui I."/>
            <person name="Brown A."/>
            <person name="Cahill P."/>
            <person name="Channer S."/>
            <person name="Cheshatsang Y."/>
            <person name="Chuda L."/>
            <person name="Citroen M."/>
            <person name="Collymore A."/>
            <person name="Cooke P."/>
            <person name="Costello M."/>
            <person name="D'Aco K."/>
            <person name="Daza R."/>
            <person name="De Haan G."/>
            <person name="DeGray S."/>
            <person name="DeMaso C."/>
            <person name="Dhargay N."/>
            <person name="Dooley K."/>
            <person name="Dooley E."/>
            <person name="Doricent M."/>
            <person name="Dorje P."/>
            <person name="Dorjee K."/>
            <person name="Dupes A."/>
            <person name="Elong R."/>
            <person name="Falk J."/>
            <person name="Farina A."/>
            <person name="Faro S."/>
            <person name="Ferguson D."/>
            <person name="Fisher S."/>
            <person name="Foley C.D."/>
            <person name="Franke A."/>
            <person name="Friedrich D."/>
            <person name="Gadbois L."/>
            <person name="Gearin G."/>
            <person name="Gearin C.R."/>
            <person name="Giannoukos G."/>
            <person name="Goode T."/>
            <person name="Graham J."/>
            <person name="Grandbois E."/>
            <person name="Grewal S."/>
            <person name="Gyaltsen K."/>
            <person name="Hafez N."/>
            <person name="Hagos B."/>
            <person name="Hall J."/>
            <person name="Henson C."/>
            <person name="Hollinger A."/>
            <person name="Honan T."/>
            <person name="Huard M.D."/>
            <person name="Hughes L."/>
            <person name="Hurhula B."/>
            <person name="Husby M.E."/>
            <person name="Kamat A."/>
            <person name="Kanga B."/>
            <person name="Kashin S."/>
            <person name="Khazanovich D."/>
            <person name="Kisner P."/>
            <person name="Lance K."/>
            <person name="Lara M."/>
            <person name="Lee W."/>
            <person name="Lennon N."/>
            <person name="Letendre F."/>
            <person name="LeVine R."/>
            <person name="Lipovsky A."/>
            <person name="Liu X."/>
            <person name="Liu J."/>
            <person name="Liu S."/>
            <person name="Lokyitsang T."/>
            <person name="Lokyitsang Y."/>
            <person name="Lubonja R."/>
            <person name="Lui A."/>
            <person name="MacDonald P."/>
            <person name="Magnisalis V."/>
            <person name="Maru K."/>
            <person name="Matthews C."/>
            <person name="McCusker W."/>
            <person name="McDonough S."/>
            <person name="Mehta T."/>
            <person name="Meldrim J."/>
            <person name="Meneus L."/>
            <person name="Mihai O."/>
            <person name="Mihalev A."/>
            <person name="Mihova T."/>
            <person name="Mittelman R."/>
            <person name="Mlenga V."/>
            <person name="Montmayeur A."/>
            <person name="Mulrain L."/>
            <person name="Navidi A."/>
            <person name="Naylor J."/>
            <person name="Negash T."/>
            <person name="Nguyen T."/>
            <person name="Nguyen N."/>
            <person name="Nicol R."/>
            <person name="Norbu C."/>
            <person name="Norbu N."/>
            <person name="Novod N."/>
            <person name="O'Neill B."/>
            <person name="Osman S."/>
            <person name="Markiewicz E."/>
            <person name="Oyono O.L."/>
            <person name="Patti C."/>
            <person name="Phunkhang P."/>
            <person name="Pierre F."/>
            <person name="Priest M."/>
            <person name="Raghuraman S."/>
            <person name="Rege F."/>
            <person name="Reyes R."/>
            <person name="Rise C."/>
            <person name="Rogov P."/>
            <person name="Ross K."/>
            <person name="Ryan E."/>
            <person name="Settipalli S."/>
            <person name="Shea T."/>
            <person name="Sherpa N."/>
            <person name="Shi L."/>
            <person name="Shih D."/>
            <person name="Sparrow T."/>
            <person name="Spaulding J."/>
            <person name="Stalker J."/>
            <person name="Stange-Thomann N."/>
            <person name="Stavropoulos S."/>
            <person name="Stone C."/>
            <person name="Strader C."/>
            <person name="Tesfaye S."/>
            <person name="Thomson T."/>
            <person name="Thoulutsang Y."/>
            <person name="Thoulutsang D."/>
            <person name="Topham K."/>
            <person name="Topping I."/>
            <person name="Tsamla T."/>
            <person name="Vassiliev H."/>
            <person name="Vo A."/>
            <person name="Wangchuk T."/>
            <person name="Wangdi T."/>
            <person name="Weiand M."/>
            <person name="Wilkinson J."/>
            <person name="Wilson A."/>
            <person name="Yadav S."/>
            <person name="Young G."/>
            <person name="Yu Q."/>
            <person name="Zembek L."/>
            <person name="Zhong D."/>
            <person name="Zimmer A."/>
            <person name="Zwirko Z."/>
            <person name="Jaffe D.B."/>
            <person name="Alvarez P."/>
            <person name="Brockman W."/>
            <person name="Butler J."/>
            <person name="Chin C."/>
            <person name="Gnerre S."/>
            <person name="MacCallum I."/>
            <person name="Graves J.A."/>
            <person name="Ponting C.P."/>
            <person name="Breen M."/>
            <person name="Samollow P.B."/>
            <person name="Lander E.S."/>
            <person name="Lindblad-Toh K."/>
        </authorList>
    </citation>
    <scope>NUCLEOTIDE SEQUENCE [LARGE SCALE GENOMIC DNA]</scope>
</reference>
<dbReference type="CDD" id="cd03263">
    <property type="entry name" value="ABC_subfamily_A"/>
    <property type="match status" value="2"/>
</dbReference>
<dbReference type="eggNOG" id="KOG0059">
    <property type="taxonomic scope" value="Eukaryota"/>
</dbReference>
<dbReference type="PANTHER" id="PTHR19229:SF98">
    <property type="entry name" value="PHOSPHOLIPID-TRANSPORTING ATPASE ABCA3"/>
    <property type="match status" value="1"/>
</dbReference>
<feature type="transmembrane region" description="Helical" evidence="12">
    <location>
        <begin position="835"/>
        <end position="852"/>
    </location>
</feature>
<keyword evidence="9 12" id="KW-0472">Membrane</keyword>
<feature type="transmembrane region" description="Helical" evidence="12">
    <location>
        <begin position="797"/>
        <end position="815"/>
    </location>
</feature>
<dbReference type="GO" id="GO:0042626">
    <property type="term" value="F:ATPase-coupled transmembrane transporter activity"/>
    <property type="evidence" value="ECO:0000318"/>
    <property type="project" value="GO_Central"/>
</dbReference>
<evidence type="ECO:0000256" key="2">
    <source>
        <dbReference type="ARBA" id="ARBA00022448"/>
    </source>
</evidence>
<protein>
    <recommendedName>
        <fullName evidence="13">ABC transporter domain-containing protein</fullName>
    </recommendedName>
</protein>
<reference evidence="14" key="2">
    <citation type="submission" date="2025-08" db="UniProtKB">
        <authorList>
            <consortium name="Ensembl"/>
        </authorList>
    </citation>
    <scope>IDENTIFICATION</scope>
</reference>
<proteinExistence type="predicted"/>
<dbReference type="Bgee" id="ENSMODG00000015781">
    <property type="expression patterns" value="Expressed in spermatocyte and 5 other cell types or tissues"/>
</dbReference>
<keyword evidence="15" id="KW-1185">Reference proteome</keyword>
<dbReference type="GO" id="GO:0006869">
    <property type="term" value="P:lipid transport"/>
    <property type="evidence" value="ECO:0000318"/>
    <property type="project" value="GO_Central"/>
</dbReference>
<dbReference type="Pfam" id="PF23321">
    <property type="entry name" value="R1_ABCA1"/>
    <property type="match status" value="1"/>
</dbReference>
<keyword evidence="3 12" id="KW-0812">Transmembrane</keyword>
<dbReference type="PANTHER" id="PTHR19229">
    <property type="entry name" value="ATP-BINDING CASSETTE TRANSPORTER SUBFAMILY A ABCA"/>
    <property type="match status" value="1"/>
</dbReference>